<proteinExistence type="predicted"/>
<keyword evidence="3" id="KW-1185">Reference proteome</keyword>
<protein>
    <submittedName>
        <fullName evidence="2">Uncharacterized protein</fullName>
    </submittedName>
</protein>
<evidence type="ECO:0000313" key="2">
    <source>
        <dbReference type="EMBL" id="MFC5913566.1"/>
    </source>
</evidence>
<evidence type="ECO:0000256" key="1">
    <source>
        <dbReference type="SAM" id="MobiDB-lite"/>
    </source>
</evidence>
<sequence>MTGVATATATTSTTTATASAATALGGTSGRRASAVRSVLTRRIGR</sequence>
<dbReference type="Proteomes" id="UP001596200">
    <property type="component" value="Unassembled WGS sequence"/>
</dbReference>
<feature type="region of interest" description="Disordered" evidence="1">
    <location>
        <begin position="1"/>
        <end position="45"/>
    </location>
</feature>
<organism evidence="2 3">
    <name type="scientific">Streptomyces pulveraceus</name>
    <dbReference type="NCBI Taxonomy" id="68258"/>
    <lineage>
        <taxon>Bacteria</taxon>
        <taxon>Bacillati</taxon>
        <taxon>Actinomycetota</taxon>
        <taxon>Actinomycetes</taxon>
        <taxon>Kitasatosporales</taxon>
        <taxon>Streptomycetaceae</taxon>
        <taxon>Streptomyces</taxon>
    </lineage>
</organism>
<dbReference type="EMBL" id="JBHSPU010000009">
    <property type="protein sequence ID" value="MFC5913566.1"/>
    <property type="molecule type" value="Genomic_DNA"/>
</dbReference>
<gene>
    <name evidence="2" type="ORF">ACFP1B_09025</name>
</gene>
<comment type="caution">
    <text evidence="2">The sequence shown here is derived from an EMBL/GenBank/DDBJ whole genome shotgun (WGS) entry which is preliminary data.</text>
</comment>
<feature type="compositionally biased region" description="Low complexity" evidence="1">
    <location>
        <begin position="1"/>
        <end position="23"/>
    </location>
</feature>
<name>A0ABW1GJT0_9ACTN</name>
<dbReference type="RefSeq" id="WP_344512594.1">
    <property type="nucleotide sequence ID" value="NZ_BAAATU010000024.1"/>
</dbReference>
<accession>A0ABW1GJT0</accession>
<evidence type="ECO:0000313" key="3">
    <source>
        <dbReference type="Proteomes" id="UP001596200"/>
    </source>
</evidence>
<reference evidence="3" key="1">
    <citation type="journal article" date="2019" name="Int. J. Syst. Evol. Microbiol.">
        <title>The Global Catalogue of Microorganisms (GCM) 10K type strain sequencing project: providing services to taxonomists for standard genome sequencing and annotation.</title>
        <authorList>
            <consortium name="The Broad Institute Genomics Platform"/>
            <consortium name="The Broad Institute Genome Sequencing Center for Infectious Disease"/>
            <person name="Wu L."/>
            <person name="Ma J."/>
        </authorList>
    </citation>
    <scope>NUCLEOTIDE SEQUENCE [LARGE SCALE GENOMIC DNA]</scope>
    <source>
        <strain evidence="3">JCM 4147</strain>
    </source>
</reference>